<dbReference type="InterPro" id="IPR003593">
    <property type="entry name" value="AAA+_ATPase"/>
</dbReference>
<dbReference type="PROSITE" id="PS50893">
    <property type="entry name" value="ABC_TRANSPORTER_2"/>
    <property type="match status" value="1"/>
</dbReference>
<dbReference type="STRING" id="1121449.SAMN02745704_01065"/>
<evidence type="ECO:0000256" key="4">
    <source>
        <dbReference type="ARBA" id="ARBA00022741"/>
    </source>
</evidence>
<dbReference type="AlphaFoldDB" id="A0A1T4WKS2"/>
<keyword evidence="4" id="KW-0547">Nucleotide-binding</keyword>
<keyword evidence="6" id="KW-1278">Translocase</keyword>
<keyword evidence="5 9" id="KW-0067">ATP-binding</keyword>
<feature type="domain" description="ABC transporter" evidence="8">
    <location>
        <begin position="26"/>
        <end position="254"/>
    </location>
</feature>
<evidence type="ECO:0000313" key="10">
    <source>
        <dbReference type="Proteomes" id="UP000190027"/>
    </source>
</evidence>
<evidence type="ECO:0000256" key="5">
    <source>
        <dbReference type="ARBA" id="ARBA00022840"/>
    </source>
</evidence>
<evidence type="ECO:0000256" key="1">
    <source>
        <dbReference type="ARBA" id="ARBA00022448"/>
    </source>
</evidence>
<reference evidence="9 10" key="1">
    <citation type="submission" date="2017-02" db="EMBL/GenBank/DDBJ databases">
        <authorList>
            <person name="Peterson S.W."/>
        </authorList>
    </citation>
    <scope>NUCLEOTIDE SEQUENCE [LARGE SCALE GENOMIC DNA]</scope>
    <source>
        <strain evidence="9 10">DSM 16080</strain>
    </source>
</reference>
<keyword evidence="1" id="KW-0813">Transport</keyword>
<evidence type="ECO:0000256" key="6">
    <source>
        <dbReference type="ARBA" id="ARBA00022967"/>
    </source>
</evidence>
<evidence type="ECO:0000259" key="8">
    <source>
        <dbReference type="PROSITE" id="PS50893"/>
    </source>
</evidence>
<dbReference type="Proteomes" id="UP000190027">
    <property type="component" value="Unassembled WGS sequence"/>
</dbReference>
<keyword evidence="10" id="KW-1185">Reference proteome</keyword>
<dbReference type="GO" id="GO:0005524">
    <property type="term" value="F:ATP binding"/>
    <property type="evidence" value="ECO:0007669"/>
    <property type="project" value="UniProtKB-KW"/>
</dbReference>
<dbReference type="PANTHER" id="PTHR42788">
    <property type="entry name" value="TAURINE IMPORT ATP-BINDING PROTEIN-RELATED"/>
    <property type="match status" value="1"/>
</dbReference>
<organism evidence="9 10">
    <name type="scientific">Paucidesulfovibrio gracilis DSM 16080</name>
    <dbReference type="NCBI Taxonomy" id="1121449"/>
    <lineage>
        <taxon>Bacteria</taxon>
        <taxon>Pseudomonadati</taxon>
        <taxon>Thermodesulfobacteriota</taxon>
        <taxon>Desulfovibrionia</taxon>
        <taxon>Desulfovibrionales</taxon>
        <taxon>Desulfovibrionaceae</taxon>
        <taxon>Paucidesulfovibrio</taxon>
    </lineage>
</organism>
<dbReference type="CDD" id="cd03293">
    <property type="entry name" value="ABC_NrtD_SsuB_transporters"/>
    <property type="match status" value="1"/>
</dbReference>
<evidence type="ECO:0000256" key="2">
    <source>
        <dbReference type="ARBA" id="ARBA00022475"/>
    </source>
</evidence>
<accession>A0A1T4WKS2</accession>
<dbReference type="Pfam" id="PF00005">
    <property type="entry name" value="ABC_tran"/>
    <property type="match status" value="1"/>
</dbReference>
<dbReference type="InterPro" id="IPR027417">
    <property type="entry name" value="P-loop_NTPase"/>
</dbReference>
<dbReference type="EMBL" id="FUYC01000003">
    <property type="protein sequence ID" value="SKA77933.1"/>
    <property type="molecule type" value="Genomic_DNA"/>
</dbReference>
<name>A0A1T4WKS2_9BACT</name>
<dbReference type="SMART" id="SM00382">
    <property type="entry name" value="AAA"/>
    <property type="match status" value="1"/>
</dbReference>
<keyword evidence="2" id="KW-1003">Cell membrane</keyword>
<dbReference type="Gene3D" id="3.40.50.300">
    <property type="entry name" value="P-loop containing nucleotide triphosphate hydrolases"/>
    <property type="match status" value="1"/>
</dbReference>
<dbReference type="InterPro" id="IPR017871">
    <property type="entry name" value="ABC_transporter-like_CS"/>
</dbReference>
<keyword evidence="7" id="KW-0472">Membrane</keyword>
<evidence type="ECO:0000256" key="7">
    <source>
        <dbReference type="ARBA" id="ARBA00023136"/>
    </source>
</evidence>
<dbReference type="SUPFAM" id="SSF52540">
    <property type="entry name" value="P-loop containing nucleoside triphosphate hydrolases"/>
    <property type="match status" value="1"/>
</dbReference>
<dbReference type="GO" id="GO:0016887">
    <property type="term" value="F:ATP hydrolysis activity"/>
    <property type="evidence" value="ECO:0007669"/>
    <property type="project" value="InterPro"/>
</dbReference>
<sequence>MGNDCCLSADDAVVGNALPREDRPVLEARALSLEHRPGHPVLADVDLALSSGRTLAVVGPSGCGKSTLLYALSGLLHPARGSVLLRGEPVVRPTQEISIILQDYGLLPWRTVLQNVTLGLKIRGTSRAVRCDMARAQLRQVGIVGRDNDFPGALSGGEQQRVAIARAFVSSPSVLLMDEPFSSLDALTRERLQATLLETWNRNRTPYLLVTHSLEEAIFLGGRIVVLAGCPARIAACFDNPGFGTPGHRDSDGYFVLLRELRRCVERLW</sequence>
<evidence type="ECO:0000313" key="9">
    <source>
        <dbReference type="EMBL" id="SKA77933.1"/>
    </source>
</evidence>
<dbReference type="InterPro" id="IPR003439">
    <property type="entry name" value="ABC_transporter-like_ATP-bd"/>
</dbReference>
<keyword evidence="3" id="KW-0997">Cell inner membrane</keyword>
<dbReference type="OrthoDB" id="9809450at2"/>
<gene>
    <name evidence="9" type="ORF">SAMN02745704_01065</name>
</gene>
<dbReference type="PANTHER" id="PTHR42788:SF18">
    <property type="entry name" value="TAURINE IMPORT ATP-BINDING PROTEIN TAUB"/>
    <property type="match status" value="1"/>
</dbReference>
<evidence type="ECO:0000256" key="3">
    <source>
        <dbReference type="ARBA" id="ARBA00022519"/>
    </source>
</evidence>
<dbReference type="InterPro" id="IPR050166">
    <property type="entry name" value="ABC_transporter_ATP-bind"/>
</dbReference>
<protein>
    <submittedName>
        <fullName evidence="9">NitT/TauT family transport system ATP-binding protein</fullName>
    </submittedName>
</protein>
<dbReference type="PROSITE" id="PS00211">
    <property type="entry name" value="ABC_TRANSPORTER_1"/>
    <property type="match status" value="1"/>
</dbReference>
<proteinExistence type="predicted"/>